<name>A0A4V1RY87_FUSOX</name>
<comment type="caution">
    <text evidence="2">The sequence shown here is derived from an EMBL/GenBank/DDBJ whole genome shotgun (WGS) entry which is preliminary data.</text>
</comment>
<proteinExistence type="predicted"/>
<dbReference type="Proteomes" id="UP000290540">
    <property type="component" value="Unassembled WGS sequence"/>
</dbReference>
<sequence length="714" mass="78774">MDSATIDNFDIPPSEGTFYISKAVQNEANQLKTDGLCRPFIISATDKTSIYLAVEQGRHETAVHLKLAPFNLAKLPDQIFYSTYFWYVKCCDDGPEASDVTIRVQLVYDIYFRVGRCQFGEGQQQEVPLDFGEVTDCHARAQQAFDSLRQPPHPARAPLSGYDTTDDWRSRSPGASDPLLIPSSKKRRLLDDRQSHSGAIFGLDNTSKAPSNSDRIGNQQHIINADVRCPEILAKTSSNHQTIESSVKTIGDVAEESKKLVKKAKAGLKEVDKREKGELIATLPLTLIDGQIEAQLSNTSQLRSRDVQQIWEWAETFGKQAAALTWTLHLISISLRIVLKECGEPVPEVHERPDKMLKWEKGVRILHAMVNRLGPRGMRLYDAYASKNFFFYTSSLKGDKLRANIASDAAERMSEEGVLGDSPDPQVLFLPNWIWEMLGRKHEHAKICQILGLDIFADVQVHSPFVRLDRLQSALKSPRQSQGLPSSTEDIVTHPHPVTVQPVSKQQDTSAEHRCQQVLHHGPDATSLSDTRSPFSTHQPDNRSDTLCPTTGVSDSERDAILCPEDSGFDRVTSGGTATSSSLEPTPVRSPIEKAGPSEISQGLSLDFGNSECSRDTSVNYNTTAATPSTGNRQPYTGHAGAGTDQELTQRVAQYGECQQLGLSPGAFQDQDQNAVAGGERGGCADDTDEWMTELFPNVVGIDELGSTPWFRVE</sequence>
<feature type="region of interest" description="Disordered" evidence="1">
    <location>
        <begin position="145"/>
        <end position="190"/>
    </location>
</feature>
<feature type="compositionally biased region" description="Polar residues" evidence="1">
    <location>
        <begin position="526"/>
        <end position="554"/>
    </location>
</feature>
<accession>A0A4V1RY87</accession>
<evidence type="ECO:0000313" key="3">
    <source>
        <dbReference type="Proteomes" id="UP000290540"/>
    </source>
</evidence>
<organism evidence="2 3">
    <name type="scientific">Fusarium oxysporum f. sp. narcissi</name>
    <dbReference type="NCBI Taxonomy" id="451672"/>
    <lineage>
        <taxon>Eukaryota</taxon>
        <taxon>Fungi</taxon>
        <taxon>Dikarya</taxon>
        <taxon>Ascomycota</taxon>
        <taxon>Pezizomycotina</taxon>
        <taxon>Sordariomycetes</taxon>
        <taxon>Hypocreomycetidae</taxon>
        <taxon>Hypocreales</taxon>
        <taxon>Nectriaceae</taxon>
        <taxon>Fusarium</taxon>
        <taxon>Fusarium oxysporum species complex</taxon>
    </lineage>
</organism>
<reference evidence="2 3" key="1">
    <citation type="submission" date="2016-12" db="EMBL/GenBank/DDBJ databases">
        <title>Draft genome sequence of Fusarium oxysporum causing rot on Narcissus.</title>
        <authorList>
            <person name="Armitage A.D."/>
            <person name="Taylor A."/>
            <person name="Clarkson J.P."/>
            <person name="Harrison R.J."/>
            <person name="Jackson A.C."/>
        </authorList>
    </citation>
    <scope>NUCLEOTIDE SEQUENCE [LARGE SCALE GENOMIC DNA]</scope>
    <source>
        <strain evidence="2 3">N139</strain>
    </source>
</reference>
<feature type="region of interest" description="Disordered" evidence="1">
    <location>
        <begin position="522"/>
        <end position="603"/>
    </location>
</feature>
<feature type="compositionally biased region" description="Polar residues" evidence="1">
    <location>
        <begin position="574"/>
        <end position="584"/>
    </location>
</feature>
<evidence type="ECO:0000256" key="1">
    <source>
        <dbReference type="SAM" id="MobiDB-lite"/>
    </source>
</evidence>
<protein>
    <submittedName>
        <fullName evidence="2">Uncharacterized protein</fullName>
    </submittedName>
</protein>
<evidence type="ECO:0000313" key="2">
    <source>
        <dbReference type="EMBL" id="RYC80746.1"/>
    </source>
</evidence>
<gene>
    <name evidence="2" type="ORF">BFJ63_vAg16361</name>
</gene>
<dbReference type="AlphaFoldDB" id="A0A4V1RY87"/>
<dbReference type="EMBL" id="MQTW01000325">
    <property type="protein sequence ID" value="RYC80746.1"/>
    <property type="molecule type" value="Genomic_DNA"/>
</dbReference>